<dbReference type="OrthoDB" id="4941368at2759"/>
<feature type="region of interest" description="Disordered" evidence="1">
    <location>
        <begin position="36"/>
        <end position="71"/>
    </location>
</feature>
<protein>
    <submittedName>
        <fullName evidence="2">Uncharacterized protein</fullName>
    </submittedName>
</protein>
<dbReference type="EMBL" id="NRSZ01000017">
    <property type="protein sequence ID" value="PNY29979.1"/>
    <property type="molecule type" value="Genomic_DNA"/>
</dbReference>
<name>A0A2K3QR33_9HYPO</name>
<reference evidence="2 3" key="1">
    <citation type="submission" date="2017-08" db="EMBL/GenBank/DDBJ databases">
        <title>Harnessing the power of phylogenomics to disentangle the directionality and signatures of interkingdom host jumping in the parasitic fungal genus Tolypocladium.</title>
        <authorList>
            <person name="Quandt C.A."/>
            <person name="Patterson W."/>
            <person name="Spatafora J.W."/>
        </authorList>
    </citation>
    <scope>NUCLEOTIDE SEQUENCE [LARGE SCALE GENOMIC DNA]</scope>
    <source>
        <strain evidence="2 3">CBS 113982</strain>
    </source>
</reference>
<keyword evidence="3" id="KW-1185">Reference proteome</keyword>
<dbReference type="AlphaFoldDB" id="A0A2K3QR33"/>
<evidence type="ECO:0000313" key="3">
    <source>
        <dbReference type="Proteomes" id="UP000236621"/>
    </source>
</evidence>
<dbReference type="Proteomes" id="UP000236621">
    <property type="component" value="Unassembled WGS sequence"/>
</dbReference>
<organism evidence="2 3">
    <name type="scientific">Tolypocladium capitatum</name>
    <dbReference type="NCBI Taxonomy" id="45235"/>
    <lineage>
        <taxon>Eukaryota</taxon>
        <taxon>Fungi</taxon>
        <taxon>Dikarya</taxon>
        <taxon>Ascomycota</taxon>
        <taxon>Pezizomycotina</taxon>
        <taxon>Sordariomycetes</taxon>
        <taxon>Hypocreomycetidae</taxon>
        <taxon>Hypocreales</taxon>
        <taxon>Ophiocordycipitaceae</taxon>
        <taxon>Tolypocladium</taxon>
    </lineage>
</organism>
<feature type="region of interest" description="Disordered" evidence="1">
    <location>
        <begin position="104"/>
        <end position="186"/>
    </location>
</feature>
<feature type="compositionally biased region" description="Low complexity" evidence="1">
    <location>
        <begin position="115"/>
        <end position="144"/>
    </location>
</feature>
<proteinExistence type="predicted"/>
<comment type="caution">
    <text evidence="2">The sequence shown here is derived from an EMBL/GenBank/DDBJ whole genome shotgun (WGS) entry which is preliminary data.</text>
</comment>
<evidence type="ECO:0000313" key="2">
    <source>
        <dbReference type="EMBL" id="PNY29979.1"/>
    </source>
</evidence>
<evidence type="ECO:0000256" key="1">
    <source>
        <dbReference type="SAM" id="MobiDB-lite"/>
    </source>
</evidence>
<accession>A0A2K3QR33</accession>
<gene>
    <name evidence="2" type="ORF">TCAP_00116</name>
</gene>
<sequence>MPPAVGSPAICRRPRLAALTHPGPAPLIDLVPAHCLDGTDPRLQPQHGNMDPPDDPRANRPPGSMEAGPSRCNMESSFLTILHSSGFAEWAARAEAQNQQLGVGSWRPHGEAGTPPSSDAKSSRKPSSSSRPGHRPSSSSSSSKKGPRPRKHKDGEEKSAKSRTGRSGRSKPTEASLDEGEQMDEADNFVAHYANYNSMDAELNILKEHLMHRSGY</sequence>
<feature type="compositionally biased region" description="Acidic residues" evidence="1">
    <location>
        <begin position="176"/>
        <end position="186"/>
    </location>
</feature>